<dbReference type="GO" id="GO:0030170">
    <property type="term" value="F:pyridoxal phosphate binding"/>
    <property type="evidence" value="ECO:0007669"/>
    <property type="project" value="InterPro"/>
</dbReference>
<dbReference type="Proteomes" id="UP000316213">
    <property type="component" value="Unassembled WGS sequence"/>
</dbReference>
<gene>
    <name evidence="8" type="primary">argD_2</name>
    <name evidence="8" type="ORF">Pla100_62620</name>
</gene>
<sequence length="403" mass="43168">MSDSVHLEWIDATAGRFSANGRVCPELGETISRWSQSHFLTSSAGRSTSSDVTELHQAGQRVAELLRQITGHDETTISQCHFATTGEQALQEMLVAARESKLAQANASSEPLKCLSVVGSDHGGGVIGRMASGRADRHAPGWPLVAGFDHVPWRDMARRIDGNTAMVLISPIDWHEMAVRAEAEYLTAIRAACDEHGAALVIDHRQLAPMGGGFFWVQDSMTEISADAVMMSAGLCGGIDSVVVVSSSSLVDAISDVPVDQSSIAGRVMVACIIEESLKGWLSGDLLVIDTEDFAVNLASRLSGYESIRDLHVTGRIIGIEMDVPAEDWIAVAQRCHLKVNPAGEFAVGLQPPLIISETEASDLIDRIGTVFDAISAIETDQELPEEQADSKAPLIEDTEAET</sequence>
<evidence type="ECO:0000313" key="9">
    <source>
        <dbReference type="Proteomes" id="UP000316213"/>
    </source>
</evidence>
<dbReference type="InterPro" id="IPR015424">
    <property type="entry name" value="PyrdxlP-dep_Trfase"/>
</dbReference>
<evidence type="ECO:0000256" key="4">
    <source>
        <dbReference type="ARBA" id="ARBA00022679"/>
    </source>
</evidence>
<evidence type="ECO:0000256" key="3">
    <source>
        <dbReference type="ARBA" id="ARBA00022576"/>
    </source>
</evidence>
<dbReference type="InterPro" id="IPR005814">
    <property type="entry name" value="Aminotrans_3"/>
</dbReference>
<keyword evidence="5 6" id="KW-0663">Pyridoxal phosphate</keyword>
<comment type="similarity">
    <text evidence="2 6">Belongs to the class-III pyridoxal-phosphate-dependent aminotransferase family.</text>
</comment>
<dbReference type="InterPro" id="IPR004637">
    <property type="entry name" value="Dat"/>
</dbReference>
<dbReference type="EC" id="2.6.1.11" evidence="8"/>
<evidence type="ECO:0000313" key="8">
    <source>
        <dbReference type="EMBL" id="TWT86034.1"/>
    </source>
</evidence>
<dbReference type="OrthoDB" id="9816013at2"/>
<comment type="cofactor">
    <cofactor evidence="1">
        <name>pyridoxal 5'-phosphate</name>
        <dbReference type="ChEBI" id="CHEBI:597326"/>
    </cofactor>
</comment>
<dbReference type="AlphaFoldDB" id="A0A5C5ZF79"/>
<keyword evidence="9" id="KW-1185">Reference proteome</keyword>
<dbReference type="GO" id="GO:0003992">
    <property type="term" value="F:N2-acetyl-L-ornithine:2-oxoglutarate 5-aminotransferase activity"/>
    <property type="evidence" value="ECO:0007669"/>
    <property type="project" value="UniProtKB-EC"/>
</dbReference>
<dbReference type="InterPro" id="IPR015422">
    <property type="entry name" value="PyrdxlP-dep_Trfase_small"/>
</dbReference>
<organism evidence="8 9">
    <name type="scientific">Neorhodopirellula pilleata</name>
    <dbReference type="NCBI Taxonomy" id="2714738"/>
    <lineage>
        <taxon>Bacteria</taxon>
        <taxon>Pseudomonadati</taxon>
        <taxon>Planctomycetota</taxon>
        <taxon>Planctomycetia</taxon>
        <taxon>Pirellulales</taxon>
        <taxon>Pirellulaceae</taxon>
        <taxon>Neorhodopirellula</taxon>
    </lineage>
</organism>
<dbReference type="Gene3D" id="3.90.1150.10">
    <property type="entry name" value="Aspartate Aminotransferase, domain 1"/>
    <property type="match status" value="1"/>
</dbReference>
<name>A0A5C5ZF79_9BACT</name>
<dbReference type="SUPFAM" id="SSF53383">
    <property type="entry name" value="PLP-dependent transferases"/>
    <property type="match status" value="1"/>
</dbReference>
<keyword evidence="4 8" id="KW-0808">Transferase</keyword>
<dbReference type="PANTHER" id="PTHR43552:SF1">
    <property type="entry name" value="DIAMINOBUTYRATE--2-OXOGLUTARATE AMINOTRANSFERASE"/>
    <property type="match status" value="1"/>
</dbReference>
<evidence type="ECO:0000256" key="6">
    <source>
        <dbReference type="RuleBase" id="RU003560"/>
    </source>
</evidence>
<dbReference type="RefSeq" id="WP_146582998.1">
    <property type="nucleotide sequence ID" value="NZ_SJPM01000048.1"/>
</dbReference>
<proteinExistence type="inferred from homology"/>
<dbReference type="InterPro" id="IPR015421">
    <property type="entry name" value="PyrdxlP-dep_Trfase_major"/>
</dbReference>
<evidence type="ECO:0000256" key="5">
    <source>
        <dbReference type="ARBA" id="ARBA00022898"/>
    </source>
</evidence>
<keyword evidence="3 8" id="KW-0032">Aminotransferase</keyword>
<evidence type="ECO:0000256" key="2">
    <source>
        <dbReference type="ARBA" id="ARBA00008954"/>
    </source>
</evidence>
<dbReference type="Pfam" id="PF00202">
    <property type="entry name" value="Aminotran_3"/>
    <property type="match status" value="1"/>
</dbReference>
<feature type="region of interest" description="Disordered" evidence="7">
    <location>
        <begin position="380"/>
        <end position="403"/>
    </location>
</feature>
<dbReference type="EMBL" id="SJPM01000048">
    <property type="protein sequence ID" value="TWT86034.1"/>
    <property type="molecule type" value="Genomic_DNA"/>
</dbReference>
<comment type="caution">
    <text evidence="8">The sequence shown here is derived from an EMBL/GenBank/DDBJ whole genome shotgun (WGS) entry which is preliminary data.</text>
</comment>
<reference evidence="8 9" key="1">
    <citation type="submission" date="2019-02" db="EMBL/GenBank/DDBJ databases">
        <title>Deep-cultivation of Planctomycetes and their phenomic and genomic characterization uncovers novel biology.</title>
        <authorList>
            <person name="Wiegand S."/>
            <person name="Jogler M."/>
            <person name="Boedeker C."/>
            <person name="Pinto D."/>
            <person name="Vollmers J."/>
            <person name="Rivas-Marin E."/>
            <person name="Kohn T."/>
            <person name="Peeters S.H."/>
            <person name="Heuer A."/>
            <person name="Rast P."/>
            <person name="Oberbeckmann S."/>
            <person name="Bunk B."/>
            <person name="Jeske O."/>
            <person name="Meyerdierks A."/>
            <person name="Storesund J.E."/>
            <person name="Kallscheuer N."/>
            <person name="Luecker S."/>
            <person name="Lage O.M."/>
            <person name="Pohl T."/>
            <person name="Merkel B.J."/>
            <person name="Hornburger P."/>
            <person name="Mueller R.-W."/>
            <person name="Bruemmer F."/>
            <person name="Labrenz M."/>
            <person name="Spormann A.M."/>
            <person name="Op Den Camp H."/>
            <person name="Overmann J."/>
            <person name="Amann R."/>
            <person name="Jetten M.S.M."/>
            <person name="Mascher T."/>
            <person name="Medema M.H."/>
            <person name="Devos D.P."/>
            <person name="Kaster A.-K."/>
            <person name="Ovreas L."/>
            <person name="Rohde M."/>
            <person name="Galperin M.Y."/>
            <person name="Jogler C."/>
        </authorList>
    </citation>
    <scope>NUCLEOTIDE SEQUENCE [LARGE SCALE GENOMIC DNA]</scope>
    <source>
        <strain evidence="8 9">Pla100</strain>
    </source>
</reference>
<protein>
    <submittedName>
        <fullName evidence="8">Acetylornithine aminotransferase</fullName>
        <ecNumber evidence="8">2.6.1.11</ecNumber>
    </submittedName>
</protein>
<evidence type="ECO:0000256" key="1">
    <source>
        <dbReference type="ARBA" id="ARBA00001933"/>
    </source>
</evidence>
<dbReference type="Gene3D" id="3.40.640.10">
    <property type="entry name" value="Type I PLP-dependent aspartate aminotransferase-like (Major domain)"/>
    <property type="match status" value="1"/>
</dbReference>
<dbReference type="PANTHER" id="PTHR43552">
    <property type="entry name" value="DIAMINOBUTYRATE--2-OXOGLUTARATE AMINOTRANSFERASE"/>
    <property type="match status" value="1"/>
</dbReference>
<evidence type="ECO:0000256" key="7">
    <source>
        <dbReference type="SAM" id="MobiDB-lite"/>
    </source>
</evidence>
<accession>A0A5C5ZF79</accession>